<organism evidence="1 2">
    <name type="scientific">Ophiobolus disseminans</name>
    <dbReference type="NCBI Taxonomy" id="1469910"/>
    <lineage>
        <taxon>Eukaryota</taxon>
        <taxon>Fungi</taxon>
        <taxon>Dikarya</taxon>
        <taxon>Ascomycota</taxon>
        <taxon>Pezizomycotina</taxon>
        <taxon>Dothideomycetes</taxon>
        <taxon>Pleosporomycetidae</taxon>
        <taxon>Pleosporales</taxon>
        <taxon>Pleosporineae</taxon>
        <taxon>Phaeosphaeriaceae</taxon>
        <taxon>Ophiobolus</taxon>
    </lineage>
</organism>
<keyword evidence="2" id="KW-1185">Reference proteome</keyword>
<dbReference type="PANTHER" id="PTHR38790">
    <property type="entry name" value="2EXR DOMAIN-CONTAINING PROTEIN-RELATED"/>
    <property type="match status" value="1"/>
</dbReference>
<proteinExistence type="predicted"/>
<dbReference type="EMBL" id="MU006218">
    <property type="protein sequence ID" value="KAF2831084.1"/>
    <property type="molecule type" value="Genomic_DNA"/>
</dbReference>
<reference evidence="1" key="1">
    <citation type="journal article" date="2020" name="Stud. Mycol.">
        <title>101 Dothideomycetes genomes: a test case for predicting lifestyles and emergence of pathogens.</title>
        <authorList>
            <person name="Haridas S."/>
            <person name="Albert R."/>
            <person name="Binder M."/>
            <person name="Bloem J."/>
            <person name="Labutti K."/>
            <person name="Salamov A."/>
            <person name="Andreopoulos B."/>
            <person name="Baker S."/>
            <person name="Barry K."/>
            <person name="Bills G."/>
            <person name="Bluhm B."/>
            <person name="Cannon C."/>
            <person name="Castanera R."/>
            <person name="Culley D."/>
            <person name="Daum C."/>
            <person name="Ezra D."/>
            <person name="Gonzalez J."/>
            <person name="Henrissat B."/>
            <person name="Kuo A."/>
            <person name="Liang C."/>
            <person name="Lipzen A."/>
            <person name="Lutzoni F."/>
            <person name="Magnuson J."/>
            <person name="Mondo S."/>
            <person name="Nolan M."/>
            <person name="Ohm R."/>
            <person name="Pangilinan J."/>
            <person name="Park H.-J."/>
            <person name="Ramirez L."/>
            <person name="Alfaro M."/>
            <person name="Sun H."/>
            <person name="Tritt A."/>
            <person name="Yoshinaga Y."/>
            <person name="Zwiers L.-H."/>
            <person name="Turgeon B."/>
            <person name="Goodwin S."/>
            <person name="Spatafora J."/>
            <person name="Crous P."/>
            <person name="Grigoriev I."/>
        </authorList>
    </citation>
    <scope>NUCLEOTIDE SEQUENCE</scope>
    <source>
        <strain evidence="1">CBS 113818</strain>
    </source>
</reference>
<dbReference type="Proteomes" id="UP000799424">
    <property type="component" value="Unassembled WGS sequence"/>
</dbReference>
<dbReference type="AlphaFoldDB" id="A0A6A7ADX6"/>
<name>A0A6A7ADX6_9PLEO</name>
<evidence type="ECO:0000313" key="1">
    <source>
        <dbReference type="EMBL" id="KAF2831084.1"/>
    </source>
</evidence>
<dbReference type="OrthoDB" id="5413827at2759"/>
<accession>A0A6A7ADX6</accession>
<gene>
    <name evidence="1" type="ORF">CC86DRAFT_401640</name>
</gene>
<protein>
    <submittedName>
        <fullName evidence="1">Uncharacterized protein</fullName>
    </submittedName>
</protein>
<evidence type="ECO:0000313" key="2">
    <source>
        <dbReference type="Proteomes" id="UP000799424"/>
    </source>
</evidence>
<dbReference type="PANTHER" id="PTHR38790:SF4">
    <property type="entry name" value="2EXR DOMAIN-CONTAINING PROTEIN"/>
    <property type="match status" value="1"/>
</dbReference>
<sequence length="153" mass="18068">MKDVQNFYKSEDRPYTDILEVPNDEKRVITTRNADTCLLFRLPGELRNMIYTYILQVDDLYVFEVTVDRAVPEYFLMLLGNENARLRHRHPERFALLLVCRQMYSDAALLPFNLNTLAFRSNCFRMLVQYKTTSVQRKAIRSIEIHLEASSPL</sequence>